<dbReference type="GO" id="GO:0008889">
    <property type="term" value="F:glycerophosphodiester phosphodiesterase activity"/>
    <property type="evidence" value="ECO:0007669"/>
    <property type="project" value="TreeGrafter"/>
</dbReference>
<keyword evidence="4" id="KW-1185">Reference proteome</keyword>
<comment type="caution">
    <text evidence="3">The sequence shown here is derived from an EMBL/GenBank/DDBJ whole genome shotgun (WGS) entry which is preliminary data.</text>
</comment>
<reference evidence="3 4" key="1">
    <citation type="submission" date="2020-04" db="EMBL/GenBank/DDBJ databases">
        <authorList>
            <person name="Alioto T."/>
            <person name="Alioto T."/>
            <person name="Gomez Garrido J."/>
        </authorList>
    </citation>
    <scope>NUCLEOTIDE SEQUENCE [LARGE SCALE GENOMIC DNA]</scope>
</reference>
<name>A0A8S1C6Z0_9INSE</name>
<dbReference type="EMBL" id="CADEPI010000018">
    <property type="protein sequence ID" value="CAB3364942.1"/>
    <property type="molecule type" value="Genomic_DNA"/>
</dbReference>
<evidence type="ECO:0000313" key="4">
    <source>
        <dbReference type="Proteomes" id="UP000494165"/>
    </source>
</evidence>
<proteinExistence type="predicted"/>
<protein>
    <recommendedName>
        <fullName evidence="2">GP-PDE domain-containing protein</fullName>
    </recommendedName>
</protein>
<dbReference type="InterPro" id="IPR017946">
    <property type="entry name" value="PLC-like_Pdiesterase_TIM-brl"/>
</dbReference>
<feature type="domain" description="GP-PDE" evidence="2">
    <location>
        <begin position="87"/>
        <end position="356"/>
    </location>
</feature>
<evidence type="ECO:0000313" key="3">
    <source>
        <dbReference type="EMBL" id="CAB3364942.1"/>
    </source>
</evidence>
<dbReference type="Gene3D" id="3.20.20.190">
    <property type="entry name" value="Phosphatidylinositol (PI) phosphodiesterase"/>
    <property type="match status" value="1"/>
</dbReference>
<dbReference type="PROSITE" id="PS51704">
    <property type="entry name" value="GP_PDE"/>
    <property type="match status" value="1"/>
</dbReference>
<dbReference type="SUPFAM" id="SSF51695">
    <property type="entry name" value="PLC-like phosphodiesterases"/>
    <property type="match status" value="1"/>
</dbReference>
<organism evidence="3 4">
    <name type="scientific">Cloeon dipterum</name>
    <dbReference type="NCBI Taxonomy" id="197152"/>
    <lineage>
        <taxon>Eukaryota</taxon>
        <taxon>Metazoa</taxon>
        <taxon>Ecdysozoa</taxon>
        <taxon>Arthropoda</taxon>
        <taxon>Hexapoda</taxon>
        <taxon>Insecta</taxon>
        <taxon>Pterygota</taxon>
        <taxon>Palaeoptera</taxon>
        <taxon>Ephemeroptera</taxon>
        <taxon>Pisciforma</taxon>
        <taxon>Baetidae</taxon>
        <taxon>Cloeon</taxon>
    </lineage>
</organism>
<sequence length="356" mass="40537">MGPSLKVVLLSCAAGSWYLYGGLLILLDVLLSSLPLPLIFPMLLTLLVYGIRLQPPPDYMVESVLGKDLDPEADEDENDETSQQFYLDKVAHRGAGYDAPENSISAFQLAHENGCMAVEFDVALTVDGIPVLFHDKSLLRMCEVDKKINDITWEELSILDISTTHPLSRNYAGEQVPKLEEAIEECLKLDLRVFIDLKDNDTRVLIAVLNMFEKYPDLQARAVITSFYPNLIFWVRRAVPGVVCALSWRPGLIAFEDYTYSRSVGGPYRRRYPVFWQHAVAVVADVIHRWCLFNIYDFLLGISAVIVHKDCLSPDQVRHWRKRGIRAIAWPVNLACEKEYFSRALHVTYLTDTLRE</sequence>
<dbReference type="GO" id="GO:0006644">
    <property type="term" value="P:phospholipid metabolic process"/>
    <property type="evidence" value="ECO:0007669"/>
    <property type="project" value="TreeGrafter"/>
</dbReference>
<dbReference type="AlphaFoldDB" id="A0A8S1C6Z0"/>
<feature type="transmembrane region" description="Helical" evidence="1">
    <location>
        <begin position="33"/>
        <end position="51"/>
    </location>
</feature>
<dbReference type="Proteomes" id="UP000494165">
    <property type="component" value="Unassembled WGS sequence"/>
</dbReference>
<gene>
    <name evidence="3" type="ORF">CLODIP_2_CD12422</name>
</gene>
<dbReference type="GO" id="GO:0005886">
    <property type="term" value="C:plasma membrane"/>
    <property type="evidence" value="ECO:0007669"/>
    <property type="project" value="TreeGrafter"/>
</dbReference>
<accession>A0A8S1C6Z0</accession>
<dbReference type="OrthoDB" id="197419at2759"/>
<evidence type="ECO:0000256" key="1">
    <source>
        <dbReference type="SAM" id="Phobius"/>
    </source>
</evidence>
<evidence type="ECO:0000259" key="2">
    <source>
        <dbReference type="PROSITE" id="PS51704"/>
    </source>
</evidence>
<dbReference type="GO" id="GO:0070291">
    <property type="term" value="P:N-acylethanolamine metabolic process"/>
    <property type="evidence" value="ECO:0007669"/>
    <property type="project" value="TreeGrafter"/>
</dbReference>
<keyword evidence="1" id="KW-0812">Transmembrane</keyword>
<dbReference type="PANTHER" id="PTHR46320">
    <property type="entry name" value="GLYCEROPHOSPHODIESTER PHOSPHODIESTERASE 1"/>
    <property type="match status" value="1"/>
</dbReference>
<feature type="transmembrane region" description="Helical" evidence="1">
    <location>
        <begin position="7"/>
        <end position="27"/>
    </location>
</feature>
<keyword evidence="1" id="KW-1133">Transmembrane helix</keyword>
<dbReference type="GO" id="GO:0006580">
    <property type="term" value="P:ethanolamine metabolic process"/>
    <property type="evidence" value="ECO:0007669"/>
    <property type="project" value="TreeGrafter"/>
</dbReference>
<keyword evidence="1" id="KW-0472">Membrane</keyword>
<dbReference type="PANTHER" id="PTHR46320:SF1">
    <property type="entry name" value="GLYCEROPHOSPHODIESTER PHOSPHODIESTERASE 1"/>
    <property type="match status" value="1"/>
</dbReference>
<dbReference type="InterPro" id="IPR030395">
    <property type="entry name" value="GP_PDE_dom"/>
</dbReference>
<dbReference type="Pfam" id="PF03009">
    <property type="entry name" value="GDPD"/>
    <property type="match status" value="1"/>
</dbReference>